<comment type="subcellular location">
    <subcellularLocation>
        <location evidence="2">Cell envelope</location>
    </subcellularLocation>
</comment>
<keyword evidence="3" id="KW-0645">Protease</keyword>
<dbReference type="OrthoDB" id="9805070at2"/>
<dbReference type="GO" id="GO:0006508">
    <property type="term" value="P:proteolysis"/>
    <property type="evidence" value="ECO:0007669"/>
    <property type="project" value="UniProtKB-KW"/>
</dbReference>
<dbReference type="InterPro" id="IPR016047">
    <property type="entry name" value="M23ase_b-sheet_dom"/>
</dbReference>
<protein>
    <submittedName>
        <fullName evidence="12">Peptidase M23</fullName>
    </submittedName>
</protein>
<dbReference type="SUPFAM" id="SSF51261">
    <property type="entry name" value="Duplicated hybrid motif"/>
    <property type="match status" value="1"/>
</dbReference>
<dbReference type="InterPro" id="IPR011055">
    <property type="entry name" value="Dup_hybrid_motif"/>
</dbReference>
<dbReference type="GO" id="GO:0046872">
    <property type="term" value="F:metal ion binding"/>
    <property type="evidence" value="ECO:0007669"/>
    <property type="project" value="UniProtKB-KW"/>
</dbReference>
<evidence type="ECO:0000256" key="5">
    <source>
        <dbReference type="ARBA" id="ARBA00022801"/>
    </source>
</evidence>
<dbReference type="Pfam" id="PF01551">
    <property type="entry name" value="Peptidase_M23"/>
    <property type="match status" value="1"/>
</dbReference>
<keyword evidence="6" id="KW-0862">Zinc</keyword>
<evidence type="ECO:0000313" key="12">
    <source>
        <dbReference type="EMBL" id="RQW63690.1"/>
    </source>
</evidence>
<evidence type="ECO:0000259" key="10">
    <source>
        <dbReference type="Pfam" id="PF01551"/>
    </source>
</evidence>
<proteinExistence type="predicted"/>
<dbReference type="GO" id="GO:0030313">
    <property type="term" value="C:cell envelope"/>
    <property type="evidence" value="ECO:0007669"/>
    <property type="project" value="UniProtKB-SubCell"/>
</dbReference>
<dbReference type="CDD" id="cd12797">
    <property type="entry name" value="M23_peptidase"/>
    <property type="match status" value="1"/>
</dbReference>
<dbReference type="RefSeq" id="WP_124937153.1">
    <property type="nucleotide sequence ID" value="NZ_RJVQ01000003.1"/>
</dbReference>
<comment type="pathway">
    <text evidence="8">Cell wall degradation; peptidoglycan degradation.</text>
</comment>
<feature type="domain" description="Csd3-like second N-terminal" evidence="11">
    <location>
        <begin position="163"/>
        <end position="286"/>
    </location>
</feature>
<feature type="region of interest" description="Disordered" evidence="9">
    <location>
        <begin position="287"/>
        <end position="310"/>
    </location>
</feature>
<evidence type="ECO:0000256" key="4">
    <source>
        <dbReference type="ARBA" id="ARBA00022723"/>
    </source>
</evidence>
<dbReference type="FunFam" id="2.70.70.10:FF:000002">
    <property type="entry name" value="Murein DD-endopeptidase MepM"/>
    <property type="match status" value="1"/>
</dbReference>
<keyword evidence="7" id="KW-0482">Metalloprotease</keyword>
<evidence type="ECO:0000256" key="1">
    <source>
        <dbReference type="ARBA" id="ARBA00001947"/>
    </source>
</evidence>
<accession>A0A3N9THZ5</accession>
<sequence>MNFVRPVLIIIAVASFALAGLITLRLEPSEEVVSVERSSEEENNAESTSFVDADEEAPVVVEAPVEKANPIANIDVVVKNGDTLSDIFSNLNLPYIIVQRLLEADLNYLKLDTIKPGDRLELVINHDTNELKKLIFHESIAERSIYSLENDNSYSYQYVEEPGEWKEKLYTGEVHGSFSKSALDAGLNMNQVANITRVFRDKVNFARQIREGDKFNILVKRQFLGDQLTGNSEVEGVSIDLHNHEVAAFLADDGRFYDRKGNSLEHSLDRYPVTQRYRRITSSFNPNRRHPVTGRIAPHNGTDFGTPSGTPVYSTGDGRVIAIRNHPYAGKYIVIEHNSTYKTRYLHLSRFLVKKGQYVKRGEKIALSGATGRITGPHLHFEVLVRNKAVNAMKVSLPNSRPLSSKDRKSFLARVSEFDNVVKKNEMEQSEGPALASNN</sequence>
<dbReference type="Proteomes" id="UP000281112">
    <property type="component" value="Unassembled WGS sequence"/>
</dbReference>
<dbReference type="PANTHER" id="PTHR21666">
    <property type="entry name" value="PEPTIDASE-RELATED"/>
    <property type="match status" value="1"/>
</dbReference>
<dbReference type="InterPro" id="IPR045834">
    <property type="entry name" value="Csd3_N2"/>
</dbReference>
<dbReference type="PANTHER" id="PTHR21666:SF292">
    <property type="entry name" value="MUREIN DD-ENDOPEPTIDASE MEPM"/>
    <property type="match status" value="1"/>
</dbReference>
<reference evidence="12 13" key="1">
    <citation type="submission" date="2018-11" db="EMBL/GenBank/DDBJ databases">
        <title>Vibrio LJC006 sp. nov., isolated from seawater during the bloom of the enteromorpha.</title>
        <authorList>
            <person name="Liang J."/>
        </authorList>
    </citation>
    <scope>NUCLEOTIDE SEQUENCE [LARGE SCALE GENOMIC DNA]</scope>
    <source>
        <strain evidence="12 13">LJC006</strain>
    </source>
</reference>
<name>A0A3N9THZ5_9VIBR</name>
<dbReference type="Gene3D" id="2.70.70.10">
    <property type="entry name" value="Glucose Permease (Domain IIA)"/>
    <property type="match status" value="1"/>
</dbReference>
<evidence type="ECO:0000256" key="2">
    <source>
        <dbReference type="ARBA" id="ARBA00004196"/>
    </source>
</evidence>
<dbReference type="InterPro" id="IPR050570">
    <property type="entry name" value="Cell_wall_metabolism_enzyme"/>
</dbReference>
<gene>
    <name evidence="12" type="ORF">EES38_10635</name>
</gene>
<evidence type="ECO:0000256" key="6">
    <source>
        <dbReference type="ARBA" id="ARBA00022833"/>
    </source>
</evidence>
<keyword evidence="13" id="KW-1185">Reference proteome</keyword>
<dbReference type="EMBL" id="RJVQ01000003">
    <property type="protein sequence ID" value="RQW63690.1"/>
    <property type="molecule type" value="Genomic_DNA"/>
</dbReference>
<dbReference type="AlphaFoldDB" id="A0A3N9THZ5"/>
<dbReference type="Gene3D" id="3.10.450.350">
    <property type="match status" value="2"/>
</dbReference>
<evidence type="ECO:0000313" key="13">
    <source>
        <dbReference type="Proteomes" id="UP000281112"/>
    </source>
</evidence>
<dbReference type="Pfam" id="PF19425">
    <property type="entry name" value="Csd3_N2"/>
    <property type="match status" value="1"/>
</dbReference>
<evidence type="ECO:0000259" key="11">
    <source>
        <dbReference type="Pfam" id="PF19425"/>
    </source>
</evidence>
<organism evidence="12 13">
    <name type="scientific">Vibrio viridaestus</name>
    <dbReference type="NCBI Taxonomy" id="2487322"/>
    <lineage>
        <taxon>Bacteria</taxon>
        <taxon>Pseudomonadati</taxon>
        <taxon>Pseudomonadota</taxon>
        <taxon>Gammaproteobacteria</taxon>
        <taxon>Vibrionales</taxon>
        <taxon>Vibrionaceae</taxon>
        <taxon>Vibrio</taxon>
    </lineage>
</organism>
<evidence type="ECO:0000256" key="7">
    <source>
        <dbReference type="ARBA" id="ARBA00023049"/>
    </source>
</evidence>
<keyword evidence="4" id="KW-0479">Metal-binding</keyword>
<feature type="domain" description="M23ase beta-sheet core" evidence="10">
    <location>
        <begin position="298"/>
        <end position="391"/>
    </location>
</feature>
<comment type="caution">
    <text evidence="12">The sequence shown here is derived from an EMBL/GenBank/DDBJ whole genome shotgun (WGS) entry which is preliminary data.</text>
</comment>
<evidence type="ECO:0000256" key="9">
    <source>
        <dbReference type="SAM" id="MobiDB-lite"/>
    </source>
</evidence>
<evidence type="ECO:0000256" key="8">
    <source>
        <dbReference type="ARBA" id="ARBA00060568"/>
    </source>
</evidence>
<evidence type="ECO:0000256" key="3">
    <source>
        <dbReference type="ARBA" id="ARBA00022670"/>
    </source>
</evidence>
<keyword evidence="5" id="KW-0378">Hydrolase</keyword>
<dbReference type="GO" id="GO:0004222">
    <property type="term" value="F:metalloendopeptidase activity"/>
    <property type="evidence" value="ECO:0007669"/>
    <property type="project" value="TreeGrafter"/>
</dbReference>
<comment type="cofactor">
    <cofactor evidence="1">
        <name>Zn(2+)</name>
        <dbReference type="ChEBI" id="CHEBI:29105"/>
    </cofactor>
</comment>